<dbReference type="HOGENOM" id="CLU_657926_0_0_1"/>
<dbReference type="Proteomes" id="UP000002195">
    <property type="component" value="Unassembled WGS sequence"/>
</dbReference>
<dbReference type="AlphaFoldDB" id="Q54I35"/>
<comment type="caution">
    <text evidence="1">The sequence shown here is derived from an EMBL/GenBank/DDBJ whole genome shotgun (WGS) entry which is preliminary data.</text>
</comment>
<accession>Q54I35</accession>
<gene>
    <name evidence="1" type="ORF">DDB_G0289051</name>
</gene>
<dbReference type="EMBL" id="AAFI02000129">
    <property type="protein sequence ID" value="EAL62941.1"/>
    <property type="molecule type" value="Genomic_DNA"/>
</dbReference>
<dbReference type="dictyBase" id="DDB_G0289051"/>
<evidence type="ECO:0000313" key="1">
    <source>
        <dbReference type="EMBL" id="EAL62941.1"/>
    </source>
</evidence>
<dbReference type="OMA" id="WEYCKCD"/>
<dbReference type="InParanoid" id="Q54I35"/>
<dbReference type="PaxDb" id="44689-DDB0219404"/>
<protein>
    <recommendedName>
        <fullName evidence="3">Dickkopf N-terminal cysteine-rich domain-containing protein</fullName>
    </recommendedName>
</protein>
<dbReference type="KEGG" id="ddi:DDB_G0289051"/>
<dbReference type="PANTHER" id="PTHR33459">
    <property type="entry name" value="DD-GDCA PROTEIN"/>
    <property type="match status" value="1"/>
</dbReference>
<proteinExistence type="predicted"/>
<evidence type="ECO:0000313" key="2">
    <source>
        <dbReference type="Proteomes" id="UP000002195"/>
    </source>
</evidence>
<name>Q54I35_DICDI</name>
<organism evidence="1 2">
    <name type="scientific">Dictyostelium discoideum</name>
    <name type="common">Social amoeba</name>
    <dbReference type="NCBI Taxonomy" id="44689"/>
    <lineage>
        <taxon>Eukaryota</taxon>
        <taxon>Amoebozoa</taxon>
        <taxon>Evosea</taxon>
        <taxon>Eumycetozoa</taxon>
        <taxon>Dictyostelia</taxon>
        <taxon>Dictyosteliales</taxon>
        <taxon>Dictyosteliaceae</taxon>
        <taxon>Dictyostelium</taxon>
    </lineage>
</organism>
<dbReference type="STRING" id="44689.Q54I35"/>
<evidence type="ECO:0008006" key="3">
    <source>
        <dbReference type="Google" id="ProtNLM"/>
    </source>
</evidence>
<dbReference type="GeneID" id="8626929"/>
<dbReference type="PANTHER" id="PTHR33459:SF6">
    <property type="entry name" value="DICKKOPF N-TERMINAL CYSTEINE-RICH DOMAIN-CONTAINING PROTEIN"/>
    <property type="match status" value="1"/>
</dbReference>
<dbReference type="VEuPathDB" id="AmoebaDB:DDB_G0289051"/>
<keyword evidence="2" id="KW-1185">Reference proteome</keyword>
<sequence>MINGFCCCHSGFNENIKNFKIYSNNNNNNNNNKIYLILILILSIYIKDCNGQVRPELPRNRPPPITTLACSLNSCSEQGEPCSFNLSSGSSGFTCYVADRCKNGTCVPSLQQGEVCIDSDECNLGYSCVTELSNLSFTLPNKTKTCEPSFFSEYGGPCRRATDCLNSLDCINGTCSTPLYGCLSDLSCDRNSICVNATCVYRPLGENECYMSRSFDCKNTYNPCTLSSLNVSSIGVCLEYIPLGNPCLTTKYSCDWRTGQVCRPLFLGSIVGRCVVVPDDPIISCVTASNCRPYEFCKCDSQSGVGYCVKRTFFAGKYCRQAFILFLDCYRTTNCTQPFSFNPTSCILRSHCKELAICVASFCTEPLLPISLCVSRTCELSIFNDSSVRTILSSSFNDHIIKPWKYFKIILLFLFLII</sequence>
<dbReference type="PhylomeDB" id="Q54I35"/>
<dbReference type="InterPro" id="IPR052326">
    <property type="entry name" value="Diff-Dev_Assoc_Protein"/>
</dbReference>
<dbReference type="eggNOG" id="ENOG502R8YV">
    <property type="taxonomic scope" value="Eukaryota"/>
</dbReference>
<dbReference type="RefSeq" id="XP_636436.1">
    <property type="nucleotide sequence ID" value="XM_631344.1"/>
</dbReference>
<dbReference type="FunCoup" id="Q54I35">
    <property type="interactions" value="2"/>
</dbReference>
<reference evidence="1 2" key="1">
    <citation type="journal article" date="2005" name="Nature">
        <title>The genome of the social amoeba Dictyostelium discoideum.</title>
        <authorList>
            <consortium name="The Dictyostelium discoideum Sequencing Consortium"/>
            <person name="Eichinger L."/>
            <person name="Pachebat J.A."/>
            <person name="Glockner G."/>
            <person name="Rajandream M.A."/>
            <person name="Sucgang R."/>
            <person name="Berriman M."/>
            <person name="Song J."/>
            <person name="Olsen R."/>
            <person name="Szafranski K."/>
            <person name="Xu Q."/>
            <person name="Tunggal B."/>
            <person name="Kummerfeld S."/>
            <person name="Madera M."/>
            <person name="Konfortov B.A."/>
            <person name="Rivero F."/>
            <person name="Bankier A.T."/>
            <person name="Lehmann R."/>
            <person name="Hamlin N."/>
            <person name="Davies R."/>
            <person name="Gaudet P."/>
            <person name="Fey P."/>
            <person name="Pilcher K."/>
            <person name="Chen G."/>
            <person name="Saunders D."/>
            <person name="Sodergren E."/>
            <person name="Davis P."/>
            <person name="Kerhornou A."/>
            <person name="Nie X."/>
            <person name="Hall N."/>
            <person name="Anjard C."/>
            <person name="Hemphill L."/>
            <person name="Bason N."/>
            <person name="Farbrother P."/>
            <person name="Desany B."/>
            <person name="Just E."/>
            <person name="Morio T."/>
            <person name="Rost R."/>
            <person name="Churcher C."/>
            <person name="Cooper J."/>
            <person name="Haydock S."/>
            <person name="van Driessche N."/>
            <person name="Cronin A."/>
            <person name="Goodhead I."/>
            <person name="Muzny D."/>
            <person name="Mourier T."/>
            <person name="Pain A."/>
            <person name="Lu M."/>
            <person name="Harper D."/>
            <person name="Lindsay R."/>
            <person name="Hauser H."/>
            <person name="James K."/>
            <person name="Quiles M."/>
            <person name="Madan Babu M."/>
            <person name="Saito T."/>
            <person name="Buchrieser C."/>
            <person name="Wardroper A."/>
            <person name="Felder M."/>
            <person name="Thangavelu M."/>
            <person name="Johnson D."/>
            <person name="Knights A."/>
            <person name="Loulseged H."/>
            <person name="Mungall K."/>
            <person name="Oliver K."/>
            <person name="Price C."/>
            <person name="Quail M.A."/>
            <person name="Urushihara H."/>
            <person name="Hernandez J."/>
            <person name="Rabbinowitsch E."/>
            <person name="Steffen D."/>
            <person name="Sanders M."/>
            <person name="Ma J."/>
            <person name="Kohara Y."/>
            <person name="Sharp S."/>
            <person name="Simmonds M."/>
            <person name="Spiegler S."/>
            <person name="Tivey A."/>
            <person name="Sugano S."/>
            <person name="White B."/>
            <person name="Walker D."/>
            <person name="Woodward J."/>
            <person name="Winckler T."/>
            <person name="Tanaka Y."/>
            <person name="Shaulsky G."/>
            <person name="Schleicher M."/>
            <person name="Weinstock G."/>
            <person name="Rosenthal A."/>
            <person name="Cox E.C."/>
            <person name="Chisholm R.L."/>
            <person name="Gibbs R."/>
            <person name="Loomis W.F."/>
            <person name="Platzer M."/>
            <person name="Kay R.R."/>
            <person name="Williams J."/>
            <person name="Dear P.H."/>
            <person name="Noegel A.A."/>
            <person name="Barrell B."/>
            <person name="Kuspa A."/>
        </authorList>
    </citation>
    <scope>NUCLEOTIDE SEQUENCE [LARGE SCALE GENOMIC DNA]</scope>
    <source>
        <strain evidence="1 2">AX4</strain>
    </source>
</reference>